<name>A0ABM4HUP3_ODOVR</name>
<protein>
    <submittedName>
        <fullName evidence="11">Interferon alpha-1-like</fullName>
    </submittedName>
</protein>
<dbReference type="SMART" id="SM00076">
    <property type="entry name" value="IFabd"/>
    <property type="match status" value="1"/>
</dbReference>
<keyword evidence="6 9" id="KW-0051">Antiviral defense</keyword>
<sequence length="109" mass="12458">MTQGTCYHQVMLQQIFNLFTTESSCAAWNSALLDKLLSSLEILQTPERKPRAPGLKGDSSLALRKYFHGVTLYLQEKGHSPCAWEVVRAEVMRAFASSTHLQERFRRKD</sequence>
<dbReference type="Proteomes" id="UP001652640">
    <property type="component" value="Unplaced"/>
</dbReference>
<evidence type="ECO:0000313" key="11">
    <source>
        <dbReference type="RefSeq" id="XP_070319278.1"/>
    </source>
</evidence>
<reference evidence="11" key="1">
    <citation type="submission" date="2025-08" db="UniProtKB">
        <authorList>
            <consortium name="RefSeq"/>
        </authorList>
    </citation>
    <scope>IDENTIFICATION</scope>
    <source>
        <tissue evidence="11">Tongue muscle</tissue>
    </source>
</reference>
<dbReference type="PANTHER" id="PTHR11691">
    <property type="entry name" value="TYPE I INTERFERON"/>
    <property type="match status" value="1"/>
</dbReference>
<dbReference type="SUPFAM" id="SSF47266">
    <property type="entry name" value="4-helical cytokines"/>
    <property type="match status" value="1"/>
</dbReference>
<comment type="subcellular location">
    <subcellularLocation>
        <location evidence="1">Secreted</location>
    </subcellularLocation>
</comment>
<keyword evidence="4" id="KW-0964">Secreted</keyword>
<evidence type="ECO:0000256" key="2">
    <source>
        <dbReference type="ARBA" id="ARBA00011033"/>
    </source>
</evidence>
<dbReference type="Pfam" id="PF00143">
    <property type="entry name" value="Interferon"/>
    <property type="match status" value="1"/>
</dbReference>
<keyword evidence="10" id="KW-1185">Reference proteome</keyword>
<evidence type="ECO:0000256" key="5">
    <source>
        <dbReference type="ARBA" id="ARBA00022729"/>
    </source>
</evidence>
<dbReference type="GeneID" id="139033705"/>
<evidence type="ECO:0000256" key="1">
    <source>
        <dbReference type="ARBA" id="ARBA00004613"/>
    </source>
</evidence>
<gene>
    <name evidence="11" type="primary">LOC139033705</name>
</gene>
<proteinExistence type="inferred from homology"/>
<keyword evidence="3 9" id="KW-0202">Cytokine</keyword>
<evidence type="ECO:0000256" key="3">
    <source>
        <dbReference type="ARBA" id="ARBA00022514"/>
    </source>
</evidence>
<evidence type="ECO:0000256" key="6">
    <source>
        <dbReference type="ARBA" id="ARBA00023118"/>
    </source>
</evidence>
<dbReference type="Gene3D" id="1.20.1250.10">
    <property type="match status" value="1"/>
</dbReference>
<organism evidence="10 11">
    <name type="scientific">Odocoileus virginianus</name>
    <name type="common">White-tailed deer</name>
    <dbReference type="NCBI Taxonomy" id="9874"/>
    <lineage>
        <taxon>Eukaryota</taxon>
        <taxon>Metazoa</taxon>
        <taxon>Chordata</taxon>
        <taxon>Craniata</taxon>
        <taxon>Vertebrata</taxon>
        <taxon>Euteleostomi</taxon>
        <taxon>Mammalia</taxon>
        <taxon>Eutheria</taxon>
        <taxon>Laurasiatheria</taxon>
        <taxon>Artiodactyla</taxon>
        <taxon>Ruminantia</taxon>
        <taxon>Pecora</taxon>
        <taxon>Cervidae</taxon>
        <taxon>Odocoileinae</taxon>
        <taxon>Odocoileus</taxon>
    </lineage>
</organism>
<evidence type="ECO:0000256" key="7">
    <source>
        <dbReference type="ARBA" id="ARBA00023157"/>
    </source>
</evidence>
<evidence type="ECO:0000256" key="4">
    <source>
        <dbReference type="ARBA" id="ARBA00022525"/>
    </source>
</evidence>
<evidence type="ECO:0000256" key="8">
    <source>
        <dbReference type="ARBA" id="ARBA00037609"/>
    </source>
</evidence>
<dbReference type="PROSITE" id="PS00252">
    <property type="entry name" value="INTERFERON_A_B_D"/>
    <property type="match status" value="1"/>
</dbReference>
<dbReference type="InterPro" id="IPR009079">
    <property type="entry name" value="4_helix_cytokine-like_core"/>
</dbReference>
<evidence type="ECO:0000313" key="10">
    <source>
        <dbReference type="Proteomes" id="UP001652640"/>
    </source>
</evidence>
<dbReference type="RefSeq" id="XP_070319278.1">
    <property type="nucleotide sequence ID" value="XM_070463177.1"/>
</dbReference>
<keyword evidence="5" id="KW-0732">Signal</keyword>
<dbReference type="PANTHER" id="PTHR11691:SF60">
    <property type="entry name" value="INTERFERON ALPHA-5"/>
    <property type="match status" value="1"/>
</dbReference>
<dbReference type="PRINTS" id="PR00266">
    <property type="entry name" value="INTERFERONAB"/>
</dbReference>
<comment type="similarity">
    <text evidence="2 9">Belongs to the alpha/beta interferon family.</text>
</comment>
<comment type="function">
    <text evidence="8">Produced by macrophages, IFN-alpha have antiviral activities. Interferon stimulates the production of two enzymes: a protein kinase and an oligoadenylate synthetase.</text>
</comment>
<evidence type="ECO:0000256" key="9">
    <source>
        <dbReference type="RuleBase" id="RU000436"/>
    </source>
</evidence>
<keyword evidence="7" id="KW-1015">Disulfide bond</keyword>
<accession>A0ABM4HUP3</accession>
<dbReference type="InterPro" id="IPR000471">
    <property type="entry name" value="Interferon_alpha/beta/delta"/>
</dbReference>